<dbReference type="Proteomes" id="UP000287033">
    <property type="component" value="Unassembled WGS sequence"/>
</dbReference>
<proteinExistence type="inferred from homology"/>
<evidence type="ECO:0000256" key="8">
    <source>
        <dbReference type="ARBA" id="ARBA00023136"/>
    </source>
</evidence>
<evidence type="ECO:0000313" key="10">
    <source>
        <dbReference type="EMBL" id="GCC41372.1"/>
    </source>
</evidence>
<dbReference type="InterPro" id="IPR006634">
    <property type="entry name" value="TLC-dom"/>
</dbReference>
<evidence type="ECO:0000256" key="5">
    <source>
        <dbReference type="ARBA" id="ARBA00022927"/>
    </source>
</evidence>
<dbReference type="EMBL" id="BEZZ01058555">
    <property type="protein sequence ID" value="GCC41372.1"/>
    <property type="molecule type" value="Genomic_DNA"/>
</dbReference>
<keyword evidence="4" id="KW-0812">Transmembrane</keyword>
<keyword evidence="11" id="KW-1185">Reference proteome</keyword>
<accession>A0A401TFF1</accession>
<dbReference type="Pfam" id="PF03798">
    <property type="entry name" value="TRAM_LAG1_CLN8"/>
    <property type="match status" value="1"/>
</dbReference>
<dbReference type="OrthoDB" id="9375234at2759"/>
<dbReference type="STRING" id="137246.A0A401TFF1"/>
<dbReference type="PANTHER" id="PTHR12371">
    <property type="entry name" value="TRANSLOCATION ASSOCIATED MEMBRANE PROTEIN"/>
    <property type="match status" value="1"/>
</dbReference>
<feature type="non-terminal residue" evidence="10">
    <location>
        <position position="1"/>
    </location>
</feature>
<keyword evidence="8" id="KW-0472">Membrane</keyword>
<name>A0A401TFF1_CHIPU</name>
<dbReference type="OMA" id="RATPRFM"/>
<keyword evidence="5" id="KW-0653">Protein transport</keyword>
<evidence type="ECO:0000256" key="4">
    <source>
        <dbReference type="ARBA" id="ARBA00022692"/>
    </source>
</evidence>
<reference evidence="10 11" key="1">
    <citation type="journal article" date="2018" name="Nat. Ecol. Evol.">
        <title>Shark genomes provide insights into elasmobranch evolution and the origin of vertebrates.</title>
        <authorList>
            <person name="Hara Y"/>
            <person name="Yamaguchi K"/>
            <person name="Onimaru K"/>
            <person name="Kadota M"/>
            <person name="Koyanagi M"/>
            <person name="Keeley SD"/>
            <person name="Tatsumi K"/>
            <person name="Tanaka K"/>
            <person name="Motone F"/>
            <person name="Kageyama Y"/>
            <person name="Nozu R"/>
            <person name="Adachi N"/>
            <person name="Nishimura O"/>
            <person name="Nakagawa R"/>
            <person name="Tanegashima C"/>
            <person name="Kiyatake I"/>
            <person name="Matsumoto R"/>
            <person name="Murakumo K"/>
            <person name="Nishida K"/>
            <person name="Terakita A"/>
            <person name="Kuratani S"/>
            <person name="Sato K"/>
            <person name="Hyodo S Kuraku.S."/>
        </authorList>
    </citation>
    <scope>NUCLEOTIDE SEQUENCE [LARGE SCALE GENOMIC DNA]</scope>
</reference>
<dbReference type="InterPro" id="IPR016447">
    <property type="entry name" value="Translocation_assoc_membrane"/>
</dbReference>
<evidence type="ECO:0000313" key="11">
    <source>
        <dbReference type="Proteomes" id="UP000287033"/>
    </source>
</evidence>
<keyword evidence="6" id="KW-1133">Transmembrane helix</keyword>
<protein>
    <recommendedName>
        <fullName evidence="9">TLC domain-containing protein</fullName>
    </recommendedName>
</protein>
<comment type="similarity">
    <text evidence="2">Belongs to the TRAM family.</text>
</comment>
<evidence type="ECO:0000259" key="9">
    <source>
        <dbReference type="Pfam" id="PF03798"/>
    </source>
</evidence>
<keyword evidence="7" id="KW-0811">Translocation</keyword>
<keyword evidence="3" id="KW-0813">Transport</keyword>
<dbReference type="GO" id="GO:0005789">
    <property type="term" value="C:endoplasmic reticulum membrane"/>
    <property type="evidence" value="ECO:0007669"/>
    <property type="project" value="TreeGrafter"/>
</dbReference>
<gene>
    <name evidence="10" type="ORF">chiPu_0025431</name>
</gene>
<sequence>EGYVTNPSSLWEKYPHIELSFQVKFFFLCQLSYWIHSLPELYFQRVRKEEIPRQLQYIGLYLLHIAGAYLLK</sequence>
<feature type="domain" description="TLC" evidence="9">
    <location>
        <begin position="6"/>
        <end position="70"/>
    </location>
</feature>
<comment type="subcellular location">
    <subcellularLocation>
        <location evidence="1">Membrane</location>
        <topology evidence="1">Multi-pass membrane protein</topology>
    </subcellularLocation>
</comment>
<dbReference type="AlphaFoldDB" id="A0A401TFF1"/>
<evidence type="ECO:0000256" key="2">
    <source>
        <dbReference type="ARBA" id="ARBA00005999"/>
    </source>
</evidence>
<evidence type="ECO:0000256" key="7">
    <source>
        <dbReference type="ARBA" id="ARBA00023010"/>
    </source>
</evidence>
<comment type="caution">
    <text evidence="10">The sequence shown here is derived from an EMBL/GenBank/DDBJ whole genome shotgun (WGS) entry which is preliminary data.</text>
</comment>
<evidence type="ECO:0000256" key="3">
    <source>
        <dbReference type="ARBA" id="ARBA00022448"/>
    </source>
</evidence>
<dbReference type="PANTHER" id="PTHR12371:SF4">
    <property type="entry name" value="TRANSLOCATING CHAIN-ASSOCIATED MEMBRANE PROTEIN 2"/>
    <property type="match status" value="1"/>
</dbReference>
<evidence type="ECO:0000256" key="1">
    <source>
        <dbReference type="ARBA" id="ARBA00004141"/>
    </source>
</evidence>
<organism evidence="10 11">
    <name type="scientific">Chiloscyllium punctatum</name>
    <name type="common">Brownbanded bambooshark</name>
    <name type="synonym">Hemiscyllium punctatum</name>
    <dbReference type="NCBI Taxonomy" id="137246"/>
    <lineage>
        <taxon>Eukaryota</taxon>
        <taxon>Metazoa</taxon>
        <taxon>Chordata</taxon>
        <taxon>Craniata</taxon>
        <taxon>Vertebrata</taxon>
        <taxon>Chondrichthyes</taxon>
        <taxon>Elasmobranchii</taxon>
        <taxon>Galeomorphii</taxon>
        <taxon>Galeoidea</taxon>
        <taxon>Orectolobiformes</taxon>
        <taxon>Hemiscylliidae</taxon>
        <taxon>Chiloscyllium</taxon>
    </lineage>
</organism>
<evidence type="ECO:0000256" key="6">
    <source>
        <dbReference type="ARBA" id="ARBA00022989"/>
    </source>
</evidence>
<dbReference type="GO" id="GO:0045048">
    <property type="term" value="P:protein insertion into ER membrane"/>
    <property type="evidence" value="ECO:0007669"/>
    <property type="project" value="TreeGrafter"/>
</dbReference>
<dbReference type="GO" id="GO:0006616">
    <property type="term" value="P:SRP-dependent cotranslational protein targeting to membrane, translocation"/>
    <property type="evidence" value="ECO:0007669"/>
    <property type="project" value="InterPro"/>
</dbReference>